<evidence type="ECO:0000256" key="4">
    <source>
        <dbReference type="ARBA" id="ARBA00047380"/>
    </source>
</evidence>
<comment type="catalytic activity">
    <reaction evidence="5 6">
        <text>L-glutamyl-tRNA(Gln) + L-glutamine + ATP + H2O = L-glutaminyl-tRNA(Gln) + L-glutamate + ADP + phosphate + H(+)</text>
        <dbReference type="Rhea" id="RHEA:17521"/>
        <dbReference type="Rhea" id="RHEA-COMP:9681"/>
        <dbReference type="Rhea" id="RHEA-COMP:9684"/>
        <dbReference type="ChEBI" id="CHEBI:15377"/>
        <dbReference type="ChEBI" id="CHEBI:15378"/>
        <dbReference type="ChEBI" id="CHEBI:29985"/>
        <dbReference type="ChEBI" id="CHEBI:30616"/>
        <dbReference type="ChEBI" id="CHEBI:43474"/>
        <dbReference type="ChEBI" id="CHEBI:58359"/>
        <dbReference type="ChEBI" id="CHEBI:78520"/>
        <dbReference type="ChEBI" id="CHEBI:78521"/>
        <dbReference type="ChEBI" id="CHEBI:456216"/>
    </reaction>
</comment>
<gene>
    <name evidence="6 8" type="primary">gatC</name>
    <name evidence="8" type="ORF">MOMUL_18450</name>
</gene>
<name>A0A151AWM5_9FIRM</name>
<keyword evidence="6" id="KW-0067">ATP-binding</keyword>
<dbReference type="Proteomes" id="UP000075670">
    <property type="component" value="Unassembled WGS sequence"/>
</dbReference>
<dbReference type="Gene3D" id="1.10.20.60">
    <property type="entry name" value="Glu-tRNAGln amidotransferase C subunit, N-terminal domain"/>
    <property type="match status" value="1"/>
</dbReference>
<evidence type="ECO:0000256" key="7">
    <source>
        <dbReference type="SAM" id="MobiDB-lite"/>
    </source>
</evidence>
<comment type="function">
    <text evidence="3 6">Allows the formation of correctly charged Asn-tRNA(Asn) or Gln-tRNA(Gln) through the transamidation of misacylated Asp-tRNA(Asn) or Glu-tRNA(Gln) in organisms which lack either or both of asparaginyl-tRNA or glutaminyl-tRNA synthetases. The reaction takes place in the presence of glutamine and ATP through an activated phospho-Asp-tRNA(Asn) or phospho-Glu-tRNA(Gln).</text>
</comment>
<dbReference type="PANTHER" id="PTHR15004">
    <property type="entry name" value="GLUTAMYL-TRNA(GLN) AMIDOTRANSFERASE SUBUNIT C, MITOCHONDRIAL"/>
    <property type="match status" value="1"/>
</dbReference>
<evidence type="ECO:0000256" key="6">
    <source>
        <dbReference type="HAMAP-Rule" id="MF_00122"/>
    </source>
</evidence>
<evidence type="ECO:0000313" key="8">
    <source>
        <dbReference type="EMBL" id="KYH31963.1"/>
    </source>
</evidence>
<accession>A0A151AWM5</accession>
<dbReference type="PATRIC" id="fig|1122241.3.peg.1960"/>
<comment type="caution">
    <text evidence="8">The sequence shown here is derived from an EMBL/GenBank/DDBJ whole genome shotgun (WGS) entry which is preliminary data.</text>
</comment>
<dbReference type="HAMAP" id="MF_00122">
    <property type="entry name" value="GatC"/>
    <property type="match status" value="1"/>
</dbReference>
<dbReference type="GO" id="GO:0050566">
    <property type="term" value="F:asparaginyl-tRNA synthase (glutamine-hydrolyzing) activity"/>
    <property type="evidence" value="ECO:0007669"/>
    <property type="project" value="RHEA"/>
</dbReference>
<keyword evidence="6" id="KW-0648">Protein biosynthesis</keyword>
<proteinExistence type="inferred from homology"/>
<dbReference type="EMBL" id="LTBC01000006">
    <property type="protein sequence ID" value="KYH31963.1"/>
    <property type="molecule type" value="Genomic_DNA"/>
</dbReference>
<evidence type="ECO:0000313" key="9">
    <source>
        <dbReference type="Proteomes" id="UP000075670"/>
    </source>
</evidence>
<dbReference type="InterPro" id="IPR003837">
    <property type="entry name" value="GatC"/>
</dbReference>
<dbReference type="GO" id="GO:0016740">
    <property type="term" value="F:transferase activity"/>
    <property type="evidence" value="ECO:0007669"/>
    <property type="project" value="UniProtKB-KW"/>
</dbReference>
<comment type="catalytic activity">
    <reaction evidence="4 6">
        <text>L-aspartyl-tRNA(Asn) + L-glutamine + ATP + H2O = L-asparaginyl-tRNA(Asn) + L-glutamate + ADP + phosphate + 2 H(+)</text>
        <dbReference type="Rhea" id="RHEA:14513"/>
        <dbReference type="Rhea" id="RHEA-COMP:9674"/>
        <dbReference type="Rhea" id="RHEA-COMP:9677"/>
        <dbReference type="ChEBI" id="CHEBI:15377"/>
        <dbReference type="ChEBI" id="CHEBI:15378"/>
        <dbReference type="ChEBI" id="CHEBI:29985"/>
        <dbReference type="ChEBI" id="CHEBI:30616"/>
        <dbReference type="ChEBI" id="CHEBI:43474"/>
        <dbReference type="ChEBI" id="CHEBI:58359"/>
        <dbReference type="ChEBI" id="CHEBI:78515"/>
        <dbReference type="ChEBI" id="CHEBI:78516"/>
        <dbReference type="ChEBI" id="CHEBI:456216"/>
    </reaction>
</comment>
<dbReference type="GO" id="GO:0050567">
    <property type="term" value="F:glutaminyl-tRNA synthase (glutamine-hydrolyzing) activity"/>
    <property type="evidence" value="ECO:0007669"/>
    <property type="project" value="UniProtKB-UniRule"/>
</dbReference>
<dbReference type="AlphaFoldDB" id="A0A151AWM5"/>
<dbReference type="RefSeq" id="WP_054936682.1">
    <property type="nucleotide sequence ID" value="NZ_LTBC01000006.1"/>
</dbReference>
<dbReference type="InterPro" id="IPR036113">
    <property type="entry name" value="Asp/Glu-ADT_sf_sub_c"/>
</dbReference>
<feature type="region of interest" description="Disordered" evidence="7">
    <location>
        <begin position="75"/>
        <end position="94"/>
    </location>
</feature>
<evidence type="ECO:0000256" key="1">
    <source>
        <dbReference type="ARBA" id="ARBA00010757"/>
    </source>
</evidence>
<dbReference type="GO" id="GO:0006412">
    <property type="term" value="P:translation"/>
    <property type="evidence" value="ECO:0007669"/>
    <property type="project" value="UniProtKB-UniRule"/>
</dbReference>
<protein>
    <recommendedName>
        <fullName evidence="6">Aspartyl/glutamyl-tRNA(Asn/Gln) amidotransferase subunit C</fullName>
        <shortName evidence="6">Asp/Glu-ADT subunit C</shortName>
        <ecNumber evidence="6">6.3.5.-</ecNumber>
    </recommendedName>
</protein>
<comment type="subunit">
    <text evidence="2 6">Heterotrimer of A, B and C subunits.</text>
</comment>
<dbReference type="SUPFAM" id="SSF141000">
    <property type="entry name" value="Glu-tRNAGln amidotransferase C subunit"/>
    <property type="match status" value="1"/>
</dbReference>
<dbReference type="GO" id="GO:0005524">
    <property type="term" value="F:ATP binding"/>
    <property type="evidence" value="ECO:0007669"/>
    <property type="project" value="UniProtKB-KW"/>
</dbReference>
<organism evidence="8 9">
    <name type="scientific">Moorella mulderi DSM 14980</name>
    <dbReference type="NCBI Taxonomy" id="1122241"/>
    <lineage>
        <taxon>Bacteria</taxon>
        <taxon>Bacillati</taxon>
        <taxon>Bacillota</taxon>
        <taxon>Clostridia</taxon>
        <taxon>Neomoorellales</taxon>
        <taxon>Neomoorellaceae</taxon>
        <taxon>Neomoorella</taxon>
    </lineage>
</organism>
<keyword evidence="6" id="KW-0547">Nucleotide-binding</keyword>
<evidence type="ECO:0000256" key="2">
    <source>
        <dbReference type="ARBA" id="ARBA00011123"/>
    </source>
</evidence>
<keyword evidence="9" id="KW-1185">Reference proteome</keyword>
<sequence length="94" mass="10232">MPITTAEVEHVALLARLKLTPEEKAAYTGQLNAILEYMDKLNALDTTDVEPTAHVLPLRNVFRDDVARPGLPREKALAGAPAASEGQFKVPRVV</sequence>
<dbReference type="GO" id="GO:0070681">
    <property type="term" value="P:glutaminyl-tRNAGln biosynthesis via transamidation"/>
    <property type="evidence" value="ECO:0007669"/>
    <property type="project" value="TreeGrafter"/>
</dbReference>
<reference evidence="8 9" key="1">
    <citation type="submission" date="2016-02" db="EMBL/GenBank/DDBJ databases">
        <title>Genome sequence of Moorella mulderi DSM 14980.</title>
        <authorList>
            <person name="Poehlein A."/>
            <person name="Daniel R."/>
        </authorList>
    </citation>
    <scope>NUCLEOTIDE SEQUENCE [LARGE SCALE GENOMIC DNA]</scope>
    <source>
        <strain evidence="8 9">DSM 14980</strain>
    </source>
</reference>
<evidence type="ECO:0000256" key="5">
    <source>
        <dbReference type="ARBA" id="ARBA00047913"/>
    </source>
</evidence>
<evidence type="ECO:0000256" key="3">
    <source>
        <dbReference type="ARBA" id="ARBA00024799"/>
    </source>
</evidence>
<dbReference type="Pfam" id="PF02686">
    <property type="entry name" value="GatC"/>
    <property type="match status" value="1"/>
</dbReference>
<dbReference type="GO" id="GO:0006450">
    <property type="term" value="P:regulation of translational fidelity"/>
    <property type="evidence" value="ECO:0007669"/>
    <property type="project" value="InterPro"/>
</dbReference>
<dbReference type="EC" id="6.3.5.-" evidence="6"/>
<keyword evidence="6 8" id="KW-0436">Ligase</keyword>
<keyword evidence="8" id="KW-0808">Transferase</keyword>
<comment type="similarity">
    <text evidence="1 6">Belongs to the GatC family.</text>
</comment>
<dbReference type="PANTHER" id="PTHR15004:SF0">
    <property type="entry name" value="GLUTAMYL-TRNA(GLN) AMIDOTRANSFERASE SUBUNIT C, MITOCHONDRIAL"/>
    <property type="match status" value="1"/>
</dbReference>
<dbReference type="OrthoDB" id="9813938at2"/>
<dbReference type="NCBIfam" id="TIGR00135">
    <property type="entry name" value="gatC"/>
    <property type="match status" value="1"/>
</dbReference>